<protein>
    <submittedName>
        <fullName evidence="1">Uncharacterized protein</fullName>
    </submittedName>
</protein>
<accession>A0AA91JP53</accession>
<dbReference type="AlphaFoldDB" id="A0AA91JP53"/>
<organism evidence="1 2">
    <name type="scientific">Enterococcus silesiacus</name>
    <dbReference type="NCBI Taxonomy" id="332949"/>
    <lineage>
        <taxon>Bacteria</taxon>
        <taxon>Bacillati</taxon>
        <taxon>Bacillota</taxon>
        <taxon>Bacilli</taxon>
        <taxon>Lactobacillales</taxon>
        <taxon>Enterococcaceae</taxon>
        <taxon>Enterococcus</taxon>
    </lineage>
</organism>
<evidence type="ECO:0000313" key="1">
    <source>
        <dbReference type="EMBL" id="OJG91670.1"/>
    </source>
</evidence>
<gene>
    <name evidence="1" type="ORF">RV15_GL000554</name>
</gene>
<proteinExistence type="predicted"/>
<name>A0AA91JP53_9ENTE</name>
<comment type="caution">
    <text evidence="1">The sequence shown here is derived from an EMBL/GenBank/DDBJ whole genome shotgun (WGS) entry which is preliminary data.</text>
</comment>
<sequence>MVNKMIQEREEAKRLRKQLLALLNQDSDWFRKGETEMAKTIRDVGKQLYSAEAAAVANINKLTVAHYNELRTQGLYLREIATRYKSNENALRVWRKKHKEAIID</sequence>
<evidence type="ECO:0000313" key="2">
    <source>
        <dbReference type="Proteomes" id="UP000183039"/>
    </source>
</evidence>
<dbReference type="Proteomes" id="UP000183039">
    <property type="component" value="Unassembled WGS sequence"/>
</dbReference>
<dbReference type="EMBL" id="JXLC01000012">
    <property type="protein sequence ID" value="OJG91670.1"/>
    <property type="molecule type" value="Genomic_DNA"/>
</dbReference>
<reference evidence="1 2" key="1">
    <citation type="submission" date="2014-12" db="EMBL/GenBank/DDBJ databases">
        <title>Draft genome sequences of 29 type strains of Enterococci.</title>
        <authorList>
            <person name="Zhong Z."/>
            <person name="Sun Z."/>
            <person name="Liu W."/>
            <person name="Zhang W."/>
            <person name="Zhang H."/>
        </authorList>
    </citation>
    <scope>NUCLEOTIDE SEQUENCE [LARGE SCALE GENOMIC DNA]</scope>
    <source>
        <strain evidence="1 2">DSM 22801</strain>
    </source>
</reference>